<accession>A0A344TMC6</accession>
<keyword evidence="2" id="KW-1185">Reference proteome</keyword>
<sequence>MLENNTTMSNSVSFIYAPNIIVAPGTKYVDDFEDFQKRVLSLLADIMKANWTGLGIINLIGQTSNKKVIITPDPINGNACAEDRRNPSWGNAIEIPISVEYVKGTGKKSPGFMPDEIILHELIHAYFMHHGAKQDMALFVPPNFYYHTFGEFAAILLTNIYMSAKGRQVLRRDHTEGQLTGMCSHDEGFLILHADPNQFGYPYSQFPHEKLIWNLTEQAPELIFNYVRHENGVFNPVRYYLNTLPERRLRELRPRSGEVFHRTDELEGEAMKFLREAERVEKEGWTK</sequence>
<proteinExistence type="predicted"/>
<name>A0A344TMC6_9BACT</name>
<dbReference type="KEGG" id="run:DR864_19645"/>
<organism evidence="1 2">
    <name type="scientific">Runella rosea</name>
    <dbReference type="NCBI Taxonomy" id="2259595"/>
    <lineage>
        <taxon>Bacteria</taxon>
        <taxon>Pseudomonadati</taxon>
        <taxon>Bacteroidota</taxon>
        <taxon>Cytophagia</taxon>
        <taxon>Cytophagales</taxon>
        <taxon>Spirosomataceae</taxon>
        <taxon>Runella</taxon>
    </lineage>
</organism>
<gene>
    <name evidence="1" type="ORF">DR864_19645</name>
</gene>
<reference evidence="1 2" key="1">
    <citation type="submission" date="2018-07" db="EMBL/GenBank/DDBJ databases">
        <title>Genome sequencing of Runella.</title>
        <authorList>
            <person name="Baek M.-G."/>
            <person name="Yi H."/>
        </authorList>
    </citation>
    <scope>NUCLEOTIDE SEQUENCE [LARGE SCALE GENOMIC DNA]</scope>
    <source>
        <strain evidence="1 2">HYN0085</strain>
    </source>
</reference>
<evidence type="ECO:0000313" key="2">
    <source>
        <dbReference type="Proteomes" id="UP000251993"/>
    </source>
</evidence>
<evidence type="ECO:0000313" key="1">
    <source>
        <dbReference type="EMBL" id="AXE19797.1"/>
    </source>
</evidence>
<dbReference type="AlphaFoldDB" id="A0A344TMC6"/>
<dbReference type="OrthoDB" id="934525at2"/>
<dbReference type="Proteomes" id="UP000251993">
    <property type="component" value="Chromosome"/>
</dbReference>
<protein>
    <submittedName>
        <fullName evidence="1">Uncharacterized protein</fullName>
    </submittedName>
</protein>
<dbReference type="EMBL" id="CP030850">
    <property type="protein sequence ID" value="AXE19797.1"/>
    <property type="molecule type" value="Genomic_DNA"/>
</dbReference>